<name>A0A699S6G3_TANCI</name>
<gene>
    <name evidence="1" type="ORF">Tci_864843</name>
</gene>
<dbReference type="AlphaFoldDB" id="A0A699S6G3"/>
<reference evidence="1" key="1">
    <citation type="journal article" date="2019" name="Sci. Rep.">
        <title>Draft genome of Tanacetum cinerariifolium, the natural source of mosquito coil.</title>
        <authorList>
            <person name="Yamashiro T."/>
            <person name="Shiraishi A."/>
            <person name="Satake H."/>
            <person name="Nakayama K."/>
        </authorList>
    </citation>
    <scope>NUCLEOTIDE SEQUENCE</scope>
</reference>
<sequence length="81" mass="8731">MFYFLFKSHAAVALGSLYAMERWNTEINSKHRLADDATLVDTIERLTAFCENIANGSQQAAAARLPERAAAADGPDSGTGI</sequence>
<protein>
    <submittedName>
        <fullName evidence="1">Uncharacterized protein</fullName>
    </submittedName>
</protein>
<organism evidence="1">
    <name type="scientific">Tanacetum cinerariifolium</name>
    <name type="common">Dalmatian daisy</name>
    <name type="synonym">Chrysanthemum cinerariifolium</name>
    <dbReference type="NCBI Taxonomy" id="118510"/>
    <lineage>
        <taxon>Eukaryota</taxon>
        <taxon>Viridiplantae</taxon>
        <taxon>Streptophyta</taxon>
        <taxon>Embryophyta</taxon>
        <taxon>Tracheophyta</taxon>
        <taxon>Spermatophyta</taxon>
        <taxon>Magnoliopsida</taxon>
        <taxon>eudicotyledons</taxon>
        <taxon>Gunneridae</taxon>
        <taxon>Pentapetalae</taxon>
        <taxon>asterids</taxon>
        <taxon>campanulids</taxon>
        <taxon>Asterales</taxon>
        <taxon>Asteraceae</taxon>
        <taxon>Asteroideae</taxon>
        <taxon>Anthemideae</taxon>
        <taxon>Anthemidinae</taxon>
        <taxon>Tanacetum</taxon>
    </lineage>
</organism>
<evidence type="ECO:0000313" key="1">
    <source>
        <dbReference type="EMBL" id="GFC92873.1"/>
    </source>
</evidence>
<comment type="caution">
    <text evidence="1">The sequence shown here is derived from an EMBL/GenBank/DDBJ whole genome shotgun (WGS) entry which is preliminary data.</text>
</comment>
<accession>A0A699S6G3</accession>
<proteinExistence type="predicted"/>
<dbReference type="EMBL" id="BKCJ011139958">
    <property type="protein sequence ID" value="GFC92873.1"/>
    <property type="molecule type" value="Genomic_DNA"/>
</dbReference>